<reference evidence="1" key="2">
    <citation type="submission" date="2004-02" db="EMBL/GenBank/DDBJ databases">
        <authorList>
            <consortium name="Genoscope"/>
            <consortium name="Whitehead Institute Centre for Genome Research"/>
        </authorList>
    </citation>
    <scope>NUCLEOTIDE SEQUENCE</scope>
</reference>
<dbReference type="HOGENOM" id="CLU_2014568_0_0_1"/>
<gene>
    <name evidence="1" type="ORF">GSTENG00037745001</name>
</gene>
<dbReference type="STRING" id="99883.ENSTNIP00000022912"/>
<name>Q4RAC0_TETNG</name>
<evidence type="ECO:0000313" key="2">
    <source>
        <dbReference type="Ensembl" id="ENSTNIP00000022912.1"/>
    </source>
</evidence>
<evidence type="ECO:0000313" key="3">
    <source>
        <dbReference type="Proteomes" id="UP000007303"/>
    </source>
</evidence>
<reference evidence="1 3" key="1">
    <citation type="journal article" date="2004" name="Nature">
        <title>Genome duplication in the teleost fish Tetraodon nigroviridis reveals the early vertebrate proto-karyotype.</title>
        <authorList>
            <person name="Jaillon O."/>
            <person name="Aury J.-M."/>
            <person name="Brunet F."/>
            <person name="Petit J.-L."/>
            <person name="Stange-Thomann N."/>
            <person name="Mauceli E."/>
            <person name="Bouneau L."/>
            <person name="Fischer C."/>
            <person name="Ozouf-Costaz C."/>
            <person name="Bernot A."/>
            <person name="Nicaud S."/>
            <person name="Jaffe D."/>
            <person name="Fisher S."/>
            <person name="Lutfalla G."/>
            <person name="Dossat C."/>
            <person name="Segurens B."/>
            <person name="Dasilva C."/>
            <person name="Salanoubat M."/>
            <person name="Levy M."/>
            <person name="Boudet N."/>
            <person name="Castellano S."/>
            <person name="Anthouard V."/>
            <person name="Jubin C."/>
            <person name="Castelli V."/>
            <person name="Katinka M."/>
            <person name="Vacherie B."/>
            <person name="Biemont C."/>
            <person name="Skalli Z."/>
            <person name="Cattolico L."/>
            <person name="Poulain J."/>
            <person name="De Berardinis V."/>
            <person name="Cruaud C."/>
            <person name="Duprat S."/>
            <person name="Brottier P."/>
            <person name="Coutanceau J.-P."/>
            <person name="Gouzy J."/>
            <person name="Parra G."/>
            <person name="Lardier G."/>
            <person name="Chapple C."/>
            <person name="McKernan K.J."/>
            <person name="McEwan P."/>
            <person name="Bosak S."/>
            <person name="Kellis M."/>
            <person name="Volff J.-N."/>
            <person name="Guigo R."/>
            <person name="Zody M.C."/>
            <person name="Mesirov J."/>
            <person name="Lindblad-Toh K."/>
            <person name="Birren B."/>
            <person name="Nusbaum C."/>
            <person name="Kahn D."/>
            <person name="Robinson-Rechavi M."/>
            <person name="Laudet V."/>
            <person name="Schachter V."/>
            <person name="Quetier F."/>
            <person name="Saurin W."/>
            <person name="Scarpelli C."/>
            <person name="Wincker P."/>
            <person name="Lander E.S."/>
            <person name="Weissenbach J."/>
            <person name="Roest Crollius H."/>
        </authorList>
    </citation>
    <scope>NUCLEOTIDE SEQUENCE [LARGE SCALE GENOMIC DNA]</scope>
</reference>
<dbReference type="KEGG" id="tng:GSTEN00037745G001"/>
<dbReference type="AlphaFoldDB" id="Q4RAC0"/>
<sequence length="123" mass="13394">MDPNDEIGTGMSRRADQLMAEDNDEAIPYCVATGEIKKLVTFFRSRGQLLEALIIAQGACEGNIRAPQSSPVDNTANDVDSRQQYQSLLHVVSEDLAECFFQDGCSVMAACCHLAVDNIEVPV</sequence>
<dbReference type="PANTHER" id="PTHR44464:SF1">
    <property type="entry name" value="WD REPEAT-CONTAINING PROTEIN 17"/>
    <property type="match status" value="1"/>
</dbReference>
<dbReference type="Proteomes" id="UP000007303">
    <property type="component" value="Unassembled WGS sequence"/>
</dbReference>
<keyword evidence="3" id="KW-1185">Reference proteome</keyword>
<dbReference type="OrthoDB" id="2161379at2759"/>
<reference evidence="2" key="3">
    <citation type="submission" date="2025-05" db="UniProtKB">
        <authorList>
            <consortium name="Ensembl"/>
        </authorList>
    </citation>
    <scope>IDENTIFICATION</scope>
</reference>
<organism evidence="1">
    <name type="scientific">Tetraodon nigroviridis</name>
    <name type="common">Spotted green pufferfish</name>
    <name type="synonym">Chelonodon nigroviridis</name>
    <dbReference type="NCBI Taxonomy" id="99883"/>
    <lineage>
        <taxon>Eukaryota</taxon>
        <taxon>Metazoa</taxon>
        <taxon>Chordata</taxon>
        <taxon>Craniata</taxon>
        <taxon>Vertebrata</taxon>
        <taxon>Euteleostomi</taxon>
        <taxon>Actinopterygii</taxon>
        <taxon>Neopterygii</taxon>
        <taxon>Teleostei</taxon>
        <taxon>Neoteleostei</taxon>
        <taxon>Acanthomorphata</taxon>
        <taxon>Eupercaria</taxon>
        <taxon>Tetraodontiformes</taxon>
        <taxon>Tetradontoidea</taxon>
        <taxon>Tetraodontidae</taxon>
        <taxon>Tetraodon</taxon>
    </lineage>
</organism>
<dbReference type="Ensembl" id="ENSTNIT00000023154.1">
    <property type="protein sequence ID" value="ENSTNIP00000022912.1"/>
    <property type="gene ID" value="ENSTNIG00000019667.1"/>
</dbReference>
<dbReference type="EMBL" id="CAAE01024047">
    <property type="protein sequence ID" value="CAG14663.1"/>
    <property type="molecule type" value="Genomic_DNA"/>
</dbReference>
<dbReference type="PANTHER" id="PTHR44464">
    <property type="entry name" value="WD REPEAT-CONTAINING PROTEIN 17"/>
    <property type="match status" value="1"/>
</dbReference>
<proteinExistence type="predicted"/>
<accession>Q4RAC0</accession>
<evidence type="ECO:0000313" key="1">
    <source>
        <dbReference type="EMBL" id="CAG14663.1"/>
    </source>
</evidence>
<protein>
    <submittedName>
        <fullName evidence="1">(spotted green pufferfish) hypothetical protein</fullName>
    </submittedName>
</protein>